<dbReference type="Proteomes" id="UP001244011">
    <property type="component" value="Unassembled WGS sequence"/>
</dbReference>
<evidence type="ECO:0000256" key="3">
    <source>
        <dbReference type="ARBA" id="ARBA00022989"/>
    </source>
</evidence>
<feature type="compositionally biased region" description="Basic and acidic residues" evidence="5">
    <location>
        <begin position="122"/>
        <end position="136"/>
    </location>
</feature>
<dbReference type="GO" id="GO:0016020">
    <property type="term" value="C:membrane"/>
    <property type="evidence" value="ECO:0007669"/>
    <property type="project" value="UniProtKB-SubCell"/>
</dbReference>
<accession>A0AAJ0FM20</accession>
<dbReference type="EMBL" id="MU839014">
    <property type="protein sequence ID" value="KAK1765690.1"/>
    <property type="molecule type" value="Genomic_DNA"/>
</dbReference>
<evidence type="ECO:0000256" key="1">
    <source>
        <dbReference type="ARBA" id="ARBA00004370"/>
    </source>
</evidence>
<dbReference type="AlphaFoldDB" id="A0AAJ0FM20"/>
<feature type="region of interest" description="Disordered" evidence="5">
    <location>
        <begin position="122"/>
        <end position="141"/>
    </location>
</feature>
<protein>
    <recommendedName>
        <fullName evidence="7">TMEM205-like domain-containing protein</fullName>
    </recommendedName>
</protein>
<dbReference type="InterPro" id="IPR025423">
    <property type="entry name" value="TMEM205-like"/>
</dbReference>
<feature type="domain" description="TMEM205-like" evidence="7">
    <location>
        <begin position="15"/>
        <end position="125"/>
    </location>
</feature>
<evidence type="ECO:0000256" key="6">
    <source>
        <dbReference type="SAM" id="Phobius"/>
    </source>
</evidence>
<dbReference type="InterPro" id="IPR053009">
    <property type="entry name" value="Xanthocillin_Biosynth-Assoc"/>
</dbReference>
<proteinExistence type="predicted"/>
<keyword evidence="3 6" id="KW-1133">Transmembrane helix</keyword>
<feature type="transmembrane region" description="Helical" evidence="6">
    <location>
        <begin position="51"/>
        <end position="72"/>
    </location>
</feature>
<feature type="transmembrane region" description="Helical" evidence="6">
    <location>
        <begin position="161"/>
        <end position="181"/>
    </location>
</feature>
<dbReference type="PANTHER" id="PTHR23241">
    <property type="entry name" value="LATE EMBRYOGENESIS ABUNDANT PLANTS LEA-RELATED"/>
    <property type="match status" value="1"/>
</dbReference>
<dbReference type="PANTHER" id="PTHR23241:SF106">
    <property type="entry name" value="DUF4149 DOMAIN-CONTAINING PROTEIN"/>
    <property type="match status" value="1"/>
</dbReference>
<dbReference type="GeneID" id="85305238"/>
<keyword evidence="4 6" id="KW-0472">Membrane</keyword>
<evidence type="ECO:0000256" key="5">
    <source>
        <dbReference type="SAM" id="MobiDB-lite"/>
    </source>
</evidence>
<evidence type="ECO:0000256" key="4">
    <source>
        <dbReference type="ARBA" id="ARBA00023136"/>
    </source>
</evidence>
<gene>
    <name evidence="8" type="ORF">QBC33DRAFT_131287</name>
</gene>
<feature type="transmembrane region" description="Helical" evidence="6">
    <location>
        <begin position="92"/>
        <end position="116"/>
    </location>
</feature>
<sequence>MAPSLLFSPAPYHILAYGTFLGTTFFHSFINGIVAIQTLPRAQFALLQSRLFPIYFSMQTAIPIVLTLTYPLDKTTIGGRSGVAGVLAPANRWAVLAPIALMFLAGLANLVVVGPATARCMRDRKSQERKDGKRSFDPPPHSQEMVALHKKFGMLHGISSLLNLSAFIGSVIYGITLSARIQ</sequence>
<evidence type="ECO:0000256" key="2">
    <source>
        <dbReference type="ARBA" id="ARBA00022692"/>
    </source>
</evidence>
<keyword evidence="2 6" id="KW-0812">Transmembrane</keyword>
<name>A0AAJ0FM20_9PEZI</name>
<evidence type="ECO:0000313" key="9">
    <source>
        <dbReference type="Proteomes" id="UP001244011"/>
    </source>
</evidence>
<organism evidence="8 9">
    <name type="scientific">Phialemonium atrogriseum</name>
    <dbReference type="NCBI Taxonomy" id="1093897"/>
    <lineage>
        <taxon>Eukaryota</taxon>
        <taxon>Fungi</taxon>
        <taxon>Dikarya</taxon>
        <taxon>Ascomycota</taxon>
        <taxon>Pezizomycotina</taxon>
        <taxon>Sordariomycetes</taxon>
        <taxon>Sordariomycetidae</taxon>
        <taxon>Cephalothecales</taxon>
        <taxon>Cephalothecaceae</taxon>
        <taxon>Phialemonium</taxon>
    </lineage>
</organism>
<reference evidence="8" key="1">
    <citation type="submission" date="2023-06" db="EMBL/GenBank/DDBJ databases">
        <title>Genome-scale phylogeny and comparative genomics of the fungal order Sordariales.</title>
        <authorList>
            <consortium name="Lawrence Berkeley National Laboratory"/>
            <person name="Hensen N."/>
            <person name="Bonometti L."/>
            <person name="Westerberg I."/>
            <person name="Brannstrom I.O."/>
            <person name="Guillou S."/>
            <person name="Cros-Aarteil S."/>
            <person name="Calhoun S."/>
            <person name="Haridas S."/>
            <person name="Kuo A."/>
            <person name="Mondo S."/>
            <person name="Pangilinan J."/>
            <person name="Riley R."/>
            <person name="Labutti K."/>
            <person name="Andreopoulos B."/>
            <person name="Lipzen A."/>
            <person name="Chen C."/>
            <person name="Yanf M."/>
            <person name="Daum C."/>
            <person name="Ng V."/>
            <person name="Clum A."/>
            <person name="Steindorff A."/>
            <person name="Ohm R."/>
            <person name="Martin F."/>
            <person name="Silar P."/>
            <person name="Natvig D."/>
            <person name="Lalanne C."/>
            <person name="Gautier V."/>
            <person name="Ament-Velasquez S.L."/>
            <person name="Kruys A."/>
            <person name="Hutchinson M.I."/>
            <person name="Powell A.J."/>
            <person name="Barry K."/>
            <person name="Miller A.N."/>
            <person name="Grigoriev I.V."/>
            <person name="Debuchy R."/>
            <person name="Gladieux P."/>
            <person name="Thoren M.H."/>
            <person name="Johannesson H."/>
        </authorList>
    </citation>
    <scope>NUCLEOTIDE SEQUENCE</scope>
    <source>
        <strain evidence="8">8032-3</strain>
    </source>
</reference>
<keyword evidence="9" id="KW-1185">Reference proteome</keyword>
<dbReference type="Pfam" id="PF13664">
    <property type="entry name" value="DUF4149"/>
    <property type="match status" value="1"/>
</dbReference>
<feature type="transmembrane region" description="Helical" evidence="6">
    <location>
        <begin position="14"/>
        <end position="39"/>
    </location>
</feature>
<comment type="caution">
    <text evidence="8">The sequence shown here is derived from an EMBL/GenBank/DDBJ whole genome shotgun (WGS) entry which is preliminary data.</text>
</comment>
<evidence type="ECO:0000259" key="7">
    <source>
        <dbReference type="Pfam" id="PF13664"/>
    </source>
</evidence>
<dbReference type="RefSeq" id="XP_060281903.1">
    <property type="nucleotide sequence ID" value="XM_060422051.1"/>
</dbReference>
<evidence type="ECO:0000313" key="8">
    <source>
        <dbReference type="EMBL" id="KAK1765690.1"/>
    </source>
</evidence>
<comment type="subcellular location">
    <subcellularLocation>
        <location evidence="1">Membrane</location>
    </subcellularLocation>
</comment>